<dbReference type="OrthoDB" id="293823at2759"/>
<keyword evidence="3" id="KW-1185">Reference proteome</keyword>
<organism evidence="2 3">
    <name type="scientific">Nosema bombycis (strain CQ1 / CVCC 102059)</name>
    <name type="common">Microsporidian parasite</name>
    <name type="synonym">Pebrine of silkworm</name>
    <dbReference type="NCBI Taxonomy" id="578461"/>
    <lineage>
        <taxon>Eukaryota</taxon>
        <taxon>Fungi</taxon>
        <taxon>Fungi incertae sedis</taxon>
        <taxon>Microsporidia</taxon>
        <taxon>Nosematidae</taxon>
        <taxon>Nosema</taxon>
    </lineage>
</organism>
<evidence type="ECO:0000313" key="2">
    <source>
        <dbReference type="EMBL" id="EOB15172.1"/>
    </source>
</evidence>
<feature type="region of interest" description="Disordered" evidence="1">
    <location>
        <begin position="92"/>
        <end position="111"/>
    </location>
</feature>
<name>R0KY71_NOSB1</name>
<dbReference type="VEuPathDB" id="MicrosporidiaDB:NBO_8g0036"/>
<accession>R0KY71</accession>
<feature type="region of interest" description="Disordered" evidence="1">
    <location>
        <begin position="1"/>
        <end position="25"/>
    </location>
</feature>
<dbReference type="EMBL" id="KB908916">
    <property type="protein sequence ID" value="EOB15172.1"/>
    <property type="molecule type" value="Genomic_DNA"/>
</dbReference>
<dbReference type="Proteomes" id="UP000016927">
    <property type="component" value="Unassembled WGS sequence"/>
</dbReference>
<feature type="compositionally biased region" description="Basic and acidic residues" evidence="1">
    <location>
        <begin position="1"/>
        <end position="16"/>
    </location>
</feature>
<dbReference type="AlphaFoldDB" id="R0KY71"/>
<reference evidence="2 3" key="1">
    <citation type="journal article" date="2013" name="BMC Genomics">
        <title>Comparative genomics of parasitic silkworm microsporidia reveal an association between genome expansion and host adaptation.</title>
        <authorList>
            <person name="Pan G."/>
            <person name="Xu J."/>
            <person name="Li T."/>
            <person name="Xia Q."/>
            <person name="Liu S.L."/>
            <person name="Zhang G."/>
            <person name="Li S."/>
            <person name="Li C."/>
            <person name="Liu H."/>
            <person name="Yang L."/>
            <person name="Liu T."/>
            <person name="Zhang X."/>
            <person name="Wu Z."/>
            <person name="Fan W."/>
            <person name="Dang X."/>
            <person name="Xiang H."/>
            <person name="Tao M."/>
            <person name="Li Y."/>
            <person name="Hu J."/>
            <person name="Li Z."/>
            <person name="Lin L."/>
            <person name="Luo J."/>
            <person name="Geng L."/>
            <person name="Wang L."/>
            <person name="Long M."/>
            <person name="Wan Y."/>
            <person name="He N."/>
            <person name="Zhang Z."/>
            <person name="Lu C."/>
            <person name="Keeling P.J."/>
            <person name="Wang J."/>
            <person name="Xiang Z."/>
            <person name="Zhou Z."/>
        </authorList>
    </citation>
    <scope>NUCLEOTIDE SEQUENCE [LARGE SCALE GENOMIC DNA]</scope>
    <source>
        <strain evidence="3">CQ1 / CVCC 102059</strain>
    </source>
</reference>
<sequence>MKRQPEKKETPKKQQEKLTPQQVWKNASMMIGNKKKESVQPKEQIKHVDFSDLHKKFKEVSDEKISLFGSKEKFYKIELKNSLIHIPDFADMEDQSPNEKTEVPISFLNKI</sequence>
<evidence type="ECO:0000256" key="1">
    <source>
        <dbReference type="SAM" id="MobiDB-lite"/>
    </source>
</evidence>
<protein>
    <submittedName>
        <fullName evidence="2">Uncharacterized protein</fullName>
    </submittedName>
</protein>
<gene>
    <name evidence="2" type="ORF">NBO_8g0036</name>
</gene>
<dbReference type="HOGENOM" id="CLU_2159108_0_0_1"/>
<evidence type="ECO:0000313" key="3">
    <source>
        <dbReference type="Proteomes" id="UP000016927"/>
    </source>
</evidence>
<proteinExistence type="predicted"/>